<dbReference type="PANTHER" id="PTHR40455:SF1">
    <property type="entry name" value="ANTITOXIN HIGA"/>
    <property type="match status" value="1"/>
</dbReference>
<dbReference type="PANTHER" id="PTHR40455">
    <property type="entry name" value="ANTITOXIN HIGA"/>
    <property type="match status" value="1"/>
</dbReference>
<dbReference type="InterPro" id="IPR010359">
    <property type="entry name" value="IrrE_HExxH"/>
</dbReference>
<dbReference type="SUPFAM" id="SSF47413">
    <property type="entry name" value="lambda repressor-like DNA-binding domains"/>
    <property type="match status" value="1"/>
</dbReference>
<dbReference type="InterPro" id="IPR001387">
    <property type="entry name" value="Cro/C1-type_HTH"/>
</dbReference>
<protein>
    <submittedName>
        <fullName evidence="3">ImmA/IrrE family metallo-endopeptidase</fullName>
    </submittedName>
</protein>
<comment type="similarity">
    <text evidence="1">Belongs to the short-chain fatty acyl-CoA assimilation regulator (ScfR) family.</text>
</comment>
<evidence type="ECO:0000313" key="4">
    <source>
        <dbReference type="Proteomes" id="UP001597297"/>
    </source>
</evidence>
<dbReference type="Pfam" id="PF06114">
    <property type="entry name" value="Peptidase_M78"/>
    <property type="match status" value="1"/>
</dbReference>
<dbReference type="InterPro" id="IPR010982">
    <property type="entry name" value="Lambda_DNA-bd_dom_sf"/>
</dbReference>
<dbReference type="RefSeq" id="WP_377094614.1">
    <property type="nucleotide sequence ID" value="NZ_JBHSJM010000001.1"/>
</dbReference>
<dbReference type="InterPro" id="IPR039060">
    <property type="entry name" value="Antitox_HigA"/>
</dbReference>
<comment type="caution">
    <text evidence="3">The sequence shown here is derived from an EMBL/GenBank/DDBJ whole genome shotgun (WGS) entry which is preliminary data.</text>
</comment>
<dbReference type="Proteomes" id="UP001597297">
    <property type="component" value="Unassembled WGS sequence"/>
</dbReference>
<accession>A0ABW5E232</accession>
<keyword evidence="4" id="KW-1185">Reference proteome</keyword>
<evidence type="ECO:0000256" key="1">
    <source>
        <dbReference type="ARBA" id="ARBA00007227"/>
    </source>
</evidence>
<reference evidence="4" key="1">
    <citation type="journal article" date="2019" name="Int. J. Syst. Evol. Microbiol.">
        <title>The Global Catalogue of Microorganisms (GCM) 10K type strain sequencing project: providing services to taxonomists for standard genome sequencing and annotation.</title>
        <authorList>
            <consortium name="The Broad Institute Genomics Platform"/>
            <consortium name="The Broad Institute Genome Sequencing Center for Infectious Disease"/>
            <person name="Wu L."/>
            <person name="Ma J."/>
        </authorList>
    </citation>
    <scope>NUCLEOTIDE SEQUENCE [LARGE SCALE GENOMIC DNA]</scope>
    <source>
        <strain evidence="4">JCM 16545</strain>
    </source>
</reference>
<organism evidence="3 4">
    <name type="scientific">Rubritalea spongiae</name>
    <dbReference type="NCBI Taxonomy" id="430797"/>
    <lineage>
        <taxon>Bacteria</taxon>
        <taxon>Pseudomonadati</taxon>
        <taxon>Verrucomicrobiota</taxon>
        <taxon>Verrucomicrobiia</taxon>
        <taxon>Verrucomicrobiales</taxon>
        <taxon>Rubritaleaceae</taxon>
        <taxon>Rubritalea</taxon>
    </lineage>
</organism>
<dbReference type="PROSITE" id="PS50943">
    <property type="entry name" value="HTH_CROC1"/>
    <property type="match status" value="1"/>
</dbReference>
<gene>
    <name evidence="3" type="ORF">ACFSQZ_09325</name>
</gene>
<proteinExistence type="inferred from homology"/>
<evidence type="ECO:0000313" key="3">
    <source>
        <dbReference type="EMBL" id="MFD2276666.1"/>
    </source>
</evidence>
<dbReference type="Gene3D" id="1.10.260.40">
    <property type="entry name" value="lambda repressor-like DNA-binding domains"/>
    <property type="match status" value="1"/>
</dbReference>
<evidence type="ECO:0000259" key="2">
    <source>
        <dbReference type="PROSITE" id="PS50943"/>
    </source>
</evidence>
<name>A0ABW5E232_9BACT</name>
<sequence>MNKLIKTESDYEEAMEKLHALMLANPDEGTAEADELDLLAHLIEVYESQTVDIPPPTPIEAIKFRMDQQGLKQKDLIPYIGNKARVSEILSGKRELTMAMARTLSRELDISAQTLLGIDSIPEAIDTSKYPLNQMLKLRYFGDITIKDLKAKAEDYLHHFFQGAHQTPALAFNRTGFKVDAKLDEYALHAWRCNLIKESEKVEVPIYRVEDLTDEFLSSLAMLTQFDSGKDLIIQALRDKGVIVLTNMTHFPKTYLDGAAMMNSKGNPVIGMTFRHNRLDNFWHTLFHELGHVIRHLPSNPNEAYFDDTESHDNAKVEREADDFALNTLIPEDTWKNEIRHLEKAGEIRAAAKRLGICPSIIAGRLRKANNNYRLHRTLIGSGTLR</sequence>
<feature type="domain" description="HTH cro/C1-type" evidence="2">
    <location>
        <begin position="62"/>
        <end position="115"/>
    </location>
</feature>
<dbReference type="EMBL" id="JBHUJC010000026">
    <property type="protein sequence ID" value="MFD2276666.1"/>
    <property type="molecule type" value="Genomic_DNA"/>
</dbReference>